<evidence type="ECO:0000256" key="4">
    <source>
        <dbReference type="ARBA" id="ARBA00023136"/>
    </source>
</evidence>
<feature type="transmembrane region" description="Helical" evidence="5">
    <location>
        <begin position="135"/>
        <end position="154"/>
    </location>
</feature>
<sequence>MSEADRANGKKDNTDFDGVFEHISSFGRRQRILFFGLNTILVFAVTNQFSLLVFAFGTPGFHCVTPNVTCEEKKCCEGCKVYEFDGPYHSTVSEWNLICDRAFLGATIQSCFFVGMLVGSFVTGIFSDAWGRKKCIFVSNAVMLLSGVASSFVHNIPLFAVLRFVSGFGLTGVMLSLYIYGLELVGPSIRTAAGNMTYFFYNGYQMLLVLIAYYVRSWRTLVLITTAPAILIFPFWKFMPESPRWLIARDCLDEAQTILESFGGKNDKTTVDSQALRSVIKKVREDQLARERKSKKYSLLDLLRSPKLRKWTSIICYQWFAVALVSFGIFIFISQLVGNLYVNYIVMEVLTTARIPVTWFLYLNSSHIVDYVDQVLLSQITSDNVFGARRLPRNGAGRHIVKAVSKRNTVKISRPNRPAKVTDHFTCISVNVIYCITNTGQGTGSTSARIGGILAPYIALLGQLPGLSIAVPVIIFAAVALLAGISMYWVPETLFAPMHQTPEEVEAAQEDFGIPCCGRRRTTENVEEKDAIEMTKTEA</sequence>
<dbReference type="Gene3D" id="1.20.1250.20">
    <property type="entry name" value="MFS general substrate transporter like domains"/>
    <property type="match status" value="1"/>
</dbReference>
<comment type="caution">
    <text evidence="6">The sequence shown here is derived from an EMBL/GenBank/DDBJ whole genome shotgun (WGS) entry which is preliminary data.</text>
</comment>
<name>A0AAD9VG23_ACRCE</name>
<reference evidence="6" key="2">
    <citation type="journal article" date="2023" name="Science">
        <title>Genomic signatures of disease resistance in endangered staghorn corals.</title>
        <authorList>
            <person name="Vollmer S.V."/>
            <person name="Selwyn J.D."/>
            <person name="Despard B.A."/>
            <person name="Roesel C.L."/>
        </authorList>
    </citation>
    <scope>NUCLEOTIDE SEQUENCE</scope>
    <source>
        <strain evidence="6">K2</strain>
    </source>
</reference>
<keyword evidence="3 5" id="KW-1133">Transmembrane helix</keyword>
<feature type="transmembrane region" description="Helical" evidence="5">
    <location>
        <begin position="160"/>
        <end position="180"/>
    </location>
</feature>
<organism evidence="6 7">
    <name type="scientific">Acropora cervicornis</name>
    <name type="common">Staghorn coral</name>
    <dbReference type="NCBI Taxonomy" id="6130"/>
    <lineage>
        <taxon>Eukaryota</taxon>
        <taxon>Metazoa</taxon>
        <taxon>Cnidaria</taxon>
        <taxon>Anthozoa</taxon>
        <taxon>Hexacorallia</taxon>
        <taxon>Scleractinia</taxon>
        <taxon>Astrocoeniina</taxon>
        <taxon>Acroporidae</taxon>
        <taxon>Acropora</taxon>
    </lineage>
</organism>
<protein>
    <submittedName>
        <fullName evidence="6">Organic cation transporter protein</fullName>
    </submittedName>
</protein>
<dbReference type="AlphaFoldDB" id="A0AAD9VG23"/>
<dbReference type="EMBL" id="JARQWQ010000004">
    <property type="protein sequence ID" value="KAK2572585.1"/>
    <property type="molecule type" value="Genomic_DNA"/>
</dbReference>
<proteinExistence type="predicted"/>
<dbReference type="GO" id="GO:0022857">
    <property type="term" value="F:transmembrane transporter activity"/>
    <property type="evidence" value="ECO:0007669"/>
    <property type="project" value="InterPro"/>
</dbReference>
<dbReference type="SUPFAM" id="SSF103473">
    <property type="entry name" value="MFS general substrate transporter"/>
    <property type="match status" value="1"/>
</dbReference>
<evidence type="ECO:0000256" key="5">
    <source>
        <dbReference type="SAM" id="Phobius"/>
    </source>
</evidence>
<feature type="transmembrane region" description="Helical" evidence="5">
    <location>
        <begin position="469"/>
        <end position="490"/>
    </location>
</feature>
<comment type="subcellular location">
    <subcellularLocation>
        <location evidence="1">Membrane</location>
        <topology evidence="1">Multi-pass membrane protein</topology>
    </subcellularLocation>
</comment>
<reference evidence="6" key="1">
    <citation type="journal article" date="2023" name="G3 (Bethesda)">
        <title>Whole genome assembly and annotation of the endangered Caribbean coral Acropora cervicornis.</title>
        <authorList>
            <person name="Selwyn J.D."/>
            <person name="Vollmer S.V."/>
        </authorList>
    </citation>
    <scope>NUCLEOTIDE SEQUENCE</scope>
    <source>
        <strain evidence="6">K2</strain>
    </source>
</reference>
<evidence type="ECO:0000256" key="3">
    <source>
        <dbReference type="ARBA" id="ARBA00022989"/>
    </source>
</evidence>
<keyword evidence="4 5" id="KW-0472">Membrane</keyword>
<feature type="transmembrane region" description="Helical" evidence="5">
    <location>
        <begin position="221"/>
        <end position="239"/>
    </location>
</feature>
<evidence type="ECO:0000313" key="7">
    <source>
        <dbReference type="Proteomes" id="UP001249851"/>
    </source>
</evidence>
<accession>A0AAD9VG23</accession>
<dbReference type="GO" id="GO:0016020">
    <property type="term" value="C:membrane"/>
    <property type="evidence" value="ECO:0007669"/>
    <property type="project" value="UniProtKB-SubCell"/>
</dbReference>
<keyword evidence="7" id="KW-1185">Reference proteome</keyword>
<feature type="transmembrane region" description="Helical" evidence="5">
    <location>
        <begin position="314"/>
        <end position="337"/>
    </location>
</feature>
<evidence type="ECO:0000256" key="1">
    <source>
        <dbReference type="ARBA" id="ARBA00004141"/>
    </source>
</evidence>
<keyword evidence="2 5" id="KW-0812">Transmembrane</keyword>
<dbReference type="PANTHER" id="PTHR24064">
    <property type="entry name" value="SOLUTE CARRIER FAMILY 22 MEMBER"/>
    <property type="match status" value="1"/>
</dbReference>
<feature type="transmembrane region" description="Helical" evidence="5">
    <location>
        <begin position="32"/>
        <end position="56"/>
    </location>
</feature>
<evidence type="ECO:0000256" key="2">
    <source>
        <dbReference type="ARBA" id="ARBA00022692"/>
    </source>
</evidence>
<evidence type="ECO:0000313" key="6">
    <source>
        <dbReference type="EMBL" id="KAK2572585.1"/>
    </source>
</evidence>
<feature type="transmembrane region" description="Helical" evidence="5">
    <location>
        <begin position="192"/>
        <end position="215"/>
    </location>
</feature>
<dbReference type="Pfam" id="PF00083">
    <property type="entry name" value="Sugar_tr"/>
    <property type="match status" value="1"/>
</dbReference>
<dbReference type="InterPro" id="IPR036259">
    <property type="entry name" value="MFS_trans_sf"/>
</dbReference>
<feature type="transmembrane region" description="Helical" evidence="5">
    <location>
        <begin position="102"/>
        <end position="123"/>
    </location>
</feature>
<gene>
    <name evidence="6" type="ORF">P5673_002850</name>
</gene>
<dbReference type="Proteomes" id="UP001249851">
    <property type="component" value="Unassembled WGS sequence"/>
</dbReference>
<dbReference type="InterPro" id="IPR005828">
    <property type="entry name" value="MFS_sugar_transport-like"/>
</dbReference>